<evidence type="ECO:0000313" key="2">
    <source>
        <dbReference type="Proteomes" id="UP000760668"/>
    </source>
</evidence>
<proteinExistence type="predicted"/>
<reference evidence="1" key="1">
    <citation type="journal article" date="2021" name="PeerJ">
        <title>Extensive microbial diversity within the chicken gut microbiome revealed by metagenomics and culture.</title>
        <authorList>
            <person name="Gilroy R."/>
            <person name="Ravi A."/>
            <person name="Getino M."/>
            <person name="Pursley I."/>
            <person name="Horton D.L."/>
            <person name="Alikhan N.F."/>
            <person name="Baker D."/>
            <person name="Gharbi K."/>
            <person name="Hall N."/>
            <person name="Watson M."/>
            <person name="Adriaenssens E.M."/>
            <person name="Foster-Nyarko E."/>
            <person name="Jarju S."/>
            <person name="Secka A."/>
            <person name="Antonio M."/>
            <person name="Oren A."/>
            <person name="Chaudhuri R.R."/>
            <person name="La Ragione R."/>
            <person name="Hildebrand F."/>
            <person name="Pallen M.J."/>
        </authorList>
    </citation>
    <scope>NUCLEOTIDE SEQUENCE</scope>
    <source>
        <strain evidence="1">CHK179-5677</strain>
    </source>
</reference>
<name>A0A921MNX0_9FIRM</name>
<organism evidence="1 2">
    <name type="scientific">Pseudoflavonifractor capillosus</name>
    <dbReference type="NCBI Taxonomy" id="106588"/>
    <lineage>
        <taxon>Bacteria</taxon>
        <taxon>Bacillati</taxon>
        <taxon>Bacillota</taxon>
        <taxon>Clostridia</taxon>
        <taxon>Eubacteriales</taxon>
        <taxon>Oscillospiraceae</taxon>
        <taxon>Pseudoflavonifractor</taxon>
    </lineage>
</organism>
<sequence length="107" mass="11726">GEREGAAARLAWNRMPRKPCCARLPESGAGTFAPLCGAKVTAFLQAVAQSAVFMRKRALEFLSPWRGGARRMDILGVRPPAHGQTPQIFTKKTKISFYRPGGLRSKI</sequence>
<evidence type="ECO:0000313" key="1">
    <source>
        <dbReference type="EMBL" id="HJG87685.1"/>
    </source>
</evidence>
<comment type="caution">
    <text evidence="1">The sequence shown here is derived from an EMBL/GenBank/DDBJ whole genome shotgun (WGS) entry which is preliminary data.</text>
</comment>
<reference evidence="1" key="2">
    <citation type="submission" date="2021-09" db="EMBL/GenBank/DDBJ databases">
        <authorList>
            <person name="Gilroy R."/>
        </authorList>
    </citation>
    <scope>NUCLEOTIDE SEQUENCE</scope>
    <source>
        <strain evidence="1">CHK179-5677</strain>
    </source>
</reference>
<dbReference type="EMBL" id="DYUC01000117">
    <property type="protein sequence ID" value="HJG87685.1"/>
    <property type="molecule type" value="Genomic_DNA"/>
</dbReference>
<dbReference type="AlphaFoldDB" id="A0A921MNX0"/>
<protein>
    <submittedName>
        <fullName evidence="1">Uncharacterized protein</fullName>
    </submittedName>
</protein>
<feature type="non-terminal residue" evidence="1">
    <location>
        <position position="1"/>
    </location>
</feature>
<gene>
    <name evidence="1" type="ORF">K8V01_11820</name>
</gene>
<dbReference type="Proteomes" id="UP000760668">
    <property type="component" value="Unassembled WGS sequence"/>
</dbReference>
<dbReference type="RefSeq" id="WP_304248432.1">
    <property type="nucleotide sequence ID" value="NZ_DYUC01000117.1"/>
</dbReference>
<accession>A0A921MNX0</accession>